<dbReference type="SUPFAM" id="SSF63418">
    <property type="entry name" value="MurE/MurF N-terminal domain"/>
    <property type="match status" value="1"/>
</dbReference>
<dbReference type="InterPro" id="IPR013221">
    <property type="entry name" value="Mur_ligase_cen"/>
</dbReference>
<dbReference type="Pfam" id="PF08245">
    <property type="entry name" value="Mur_ligase_M"/>
    <property type="match status" value="1"/>
</dbReference>
<evidence type="ECO:0000259" key="12">
    <source>
        <dbReference type="Pfam" id="PF01225"/>
    </source>
</evidence>
<dbReference type="Gene3D" id="3.90.190.20">
    <property type="entry name" value="Mur ligase, C-terminal domain"/>
    <property type="match status" value="1"/>
</dbReference>
<dbReference type="EMBL" id="JACHXV010000005">
    <property type="protein sequence ID" value="MBB3173943.1"/>
    <property type="molecule type" value="Genomic_DNA"/>
</dbReference>
<evidence type="ECO:0000256" key="5">
    <source>
        <dbReference type="ARBA" id="ARBA00022840"/>
    </source>
</evidence>
<sequence>MTRAPLWTLGEIAHALGIACAADLADTAVGGISIDSRTLAPGDLFIALVGENSDGHAHVAAALAKGAAGALAHRPFDDPRVLHVADTLAGLTALGAAGRARFDGKLVAVSGSVGKTTTKEMLRTILAASGLTHAADASYNNHWGVPLTLARMPRDAAFAVIEIGMNHPGEIIPLATLARPDVAVLTTVASAHIGHMGSLEAIAREKASLYAALGADGIAIVPADAPHRDILLAGAAHAQAWLVGDADAARARFTRLRGGADGSEFAALIDGTPVAAHLHAPGGHMARNALLALAAAAALGANVVAGAAALSSFRPGAGRGAWRLLALPEGGRAVLLDESYNASSASMRAAFEVLAAVPARRRLAVLGDMRELGSFATAEHLGLAEPLTRAADLLWCCGEHMGALFDAVPQAMRGAHTPDARTLAPLLCAELRDGDAVLVKGSFGSRMRDVAAALDALAAHSHAEGVG</sequence>
<dbReference type="PANTHER" id="PTHR43024:SF1">
    <property type="entry name" value="UDP-N-ACETYLMURAMOYL-TRIPEPTIDE--D-ALANYL-D-ALANINE LIGASE"/>
    <property type="match status" value="1"/>
</dbReference>
<comment type="similarity">
    <text evidence="10">Belongs to the MurCDEF family. MurF subfamily.</text>
</comment>
<comment type="caution">
    <text evidence="15">The sequence shown here is derived from an EMBL/GenBank/DDBJ whole genome shotgun (WGS) entry which is preliminary data.</text>
</comment>
<dbReference type="GO" id="GO:0047480">
    <property type="term" value="F:UDP-N-acetylmuramoyl-tripeptide-D-alanyl-D-alanine ligase activity"/>
    <property type="evidence" value="ECO:0007669"/>
    <property type="project" value="UniProtKB-UniRule"/>
</dbReference>
<evidence type="ECO:0000256" key="10">
    <source>
        <dbReference type="HAMAP-Rule" id="MF_02019"/>
    </source>
</evidence>
<dbReference type="GO" id="GO:0051301">
    <property type="term" value="P:cell division"/>
    <property type="evidence" value="ECO:0007669"/>
    <property type="project" value="UniProtKB-KW"/>
</dbReference>
<evidence type="ECO:0000256" key="3">
    <source>
        <dbReference type="ARBA" id="ARBA00022618"/>
    </source>
</evidence>
<evidence type="ECO:0000259" key="13">
    <source>
        <dbReference type="Pfam" id="PF02875"/>
    </source>
</evidence>
<dbReference type="InterPro" id="IPR036615">
    <property type="entry name" value="Mur_ligase_C_dom_sf"/>
</dbReference>
<name>A0A839UZX6_9PROT</name>
<dbReference type="InterPro" id="IPR036565">
    <property type="entry name" value="Mur-like_cat_sf"/>
</dbReference>
<evidence type="ECO:0000259" key="14">
    <source>
        <dbReference type="Pfam" id="PF08245"/>
    </source>
</evidence>
<proteinExistence type="inferred from homology"/>
<reference evidence="15 16" key="1">
    <citation type="submission" date="2020-08" db="EMBL/GenBank/DDBJ databases">
        <title>Genomic Encyclopedia of Type Strains, Phase III (KMG-III): the genomes of soil and plant-associated and newly described type strains.</title>
        <authorList>
            <person name="Whitman W."/>
        </authorList>
    </citation>
    <scope>NUCLEOTIDE SEQUENCE [LARGE SCALE GENOMIC DNA]</scope>
    <source>
        <strain evidence="15 16">CECT 8088</strain>
    </source>
</reference>
<dbReference type="InterPro" id="IPR004101">
    <property type="entry name" value="Mur_ligase_C"/>
</dbReference>
<evidence type="ECO:0000256" key="1">
    <source>
        <dbReference type="ARBA" id="ARBA00022490"/>
    </source>
</evidence>
<protein>
    <recommendedName>
        <fullName evidence="10 11">UDP-N-acetylmuramoyl-tripeptide--D-alanyl-D-alanine ligase</fullName>
        <ecNumber evidence="10 11">6.3.2.10</ecNumber>
    </recommendedName>
    <alternativeName>
        <fullName evidence="10">D-alanyl-D-alanine-adding enzyme</fullName>
    </alternativeName>
</protein>
<dbReference type="GO" id="GO:0008360">
    <property type="term" value="P:regulation of cell shape"/>
    <property type="evidence" value="ECO:0007669"/>
    <property type="project" value="UniProtKB-KW"/>
</dbReference>
<dbReference type="GO" id="GO:0009252">
    <property type="term" value="P:peptidoglycan biosynthetic process"/>
    <property type="evidence" value="ECO:0007669"/>
    <property type="project" value="UniProtKB-UniRule"/>
</dbReference>
<evidence type="ECO:0000256" key="8">
    <source>
        <dbReference type="ARBA" id="ARBA00023306"/>
    </source>
</evidence>
<dbReference type="Pfam" id="PF02875">
    <property type="entry name" value="Mur_ligase_C"/>
    <property type="match status" value="1"/>
</dbReference>
<keyword evidence="8 10" id="KW-0131">Cell cycle</keyword>
<dbReference type="GO" id="GO:0071555">
    <property type="term" value="P:cell wall organization"/>
    <property type="evidence" value="ECO:0007669"/>
    <property type="project" value="UniProtKB-KW"/>
</dbReference>
<keyword evidence="1 10" id="KW-0963">Cytoplasm</keyword>
<dbReference type="SUPFAM" id="SSF53244">
    <property type="entry name" value="MurD-like peptide ligases, peptide-binding domain"/>
    <property type="match status" value="1"/>
</dbReference>
<dbReference type="AlphaFoldDB" id="A0A839UZX6"/>
<dbReference type="Gene3D" id="3.40.1390.10">
    <property type="entry name" value="MurE/MurF, N-terminal domain"/>
    <property type="match status" value="1"/>
</dbReference>
<dbReference type="NCBIfam" id="TIGR01143">
    <property type="entry name" value="murF"/>
    <property type="match status" value="1"/>
</dbReference>
<keyword evidence="4 10" id="KW-0547">Nucleotide-binding</keyword>
<dbReference type="InterPro" id="IPR000713">
    <property type="entry name" value="Mur_ligase_N"/>
</dbReference>
<keyword evidence="6 10" id="KW-0133">Cell shape</keyword>
<evidence type="ECO:0000313" key="16">
    <source>
        <dbReference type="Proteomes" id="UP000557688"/>
    </source>
</evidence>
<dbReference type="PANTHER" id="PTHR43024">
    <property type="entry name" value="UDP-N-ACETYLMURAMOYL-TRIPEPTIDE--D-ALANYL-D-ALANINE LIGASE"/>
    <property type="match status" value="1"/>
</dbReference>
<evidence type="ECO:0000256" key="2">
    <source>
        <dbReference type="ARBA" id="ARBA00022598"/>
    </source>
</evidence>
<dbReference type="InterPro" id="IPR005863">
    <property type="entry name" value="UDP-N-AcMur_synth"/>
</dbReference>
<dbReference type="Gene3D" id="3.40.1190.10">
    <property type="entry name" value="Mur-like, catalytic domain"/>
    <property type="match status" value="1"/>
</dbReference>
<dbReference type="UniPathway" id="UPA00219"/>
<comment type="function">
    <text evidence="10 11">Involved in cell wall formation. Catalyzes the final step in the synthesis of UDP-N-acetylmuramoyl-pentapeptide, the precursor of murein.</text>
</comment>
<evidence type="ECO:0000256" key="11">
    <source>
        <dbReference type="RuleBase" id="RU004136"/>
    </source>
</evidence>
<keyword evidence="2 10" id="KW-0436">Ligase</keyword>
<feature type="domain" description="Mur ligase N-terminal catalytic" evidence="12">
    <location>
        <begin position="30"/>
        <end position="76"/>
    </location>
</feature>
<dbReference type="InterPro" id="IPR035911">
    <property type="entry name" value="MurE/MurF_N"/>
</dbReference>
<dbReference type="Proteomes" id="UP000557688">
    <property type="component" value="Unassembled WGS sequence"/>
</dbReference>
<dbReference type="EC" id="6.3.2.10" evidence="10 11"/>
<feature type="domain" description="Mur ligase central" evidence="14">
    <location>
        <begin position="109"/>
        <end position="296"/>
    </location>
</feature>
<organism evidence="15 16">
    <name type="scientific">Endobacter medicaginis</name>
    <dbReference type="NCBI Taxonomy" id="1181271"/>
    <lineage>
        <taxon>Bacteria</taxon>
        <taxon>Pseudomonadati</taxon>
        <taxon>Pseudomonadota</taxon>
        <taxon>Alphaproteobacteria</taxon>
        <taxon>Acetobacterales</taxon>
        <taxon>Acetobacteraceae</taxon>
        <taxon>Endobacter</taxon>
    </lineage>
</organism>
<comment type="subcellular location">
    <subcellularLocation>
        <location evidence="10 11">Cytoplasm</location>
    </subcellularLocation>
</comment>
<dbReference type="RefSeq" id="WP_183275063.1">
    <property type="nucleotide sequence ID" value="NZ_JACHXV010000005.1"/>
</dbReference>
<dbReference type="HAMAP" id="MF_02019">
    <property type="entry name" value="MurF"/>
    <property type="match status" value="1"/>
</dbReference>
<comment type="catalytic activity">
    <reaction evidence="10 11">
        <text>D-alanyl-D-alanine + UDP-N-acetyl-alpha-D-muramoyl-L-alanyl-gamma-D-glutamyl-meso-2,6-diaminopimelate + ATP = UDP-N-acetyl-alpha-D-muramoyl-L-alanyl-gamma-D-glutamyl-meso-2,6-diaminopimeloyl-D-alanyl-D-alanine + ADP + phosphate + H(+)</text>
        <dbReference type="Rhea" id="RHEA:28374"/>
        <dbReference type="ChEBI" id="CHEBI:15378"/>
        <dbReference type="ChEBI" id="CHEBI:30616"/>
        <dbReference type="ChEBI" id="CHEBI:43474"/>
        <dbReference type="ChEBI" id="CHEBI:57822"/>
        <dbReference type="ChEBI" id="CHEBI:61386"/>
        <dbReference type="ChEBI" id="CHEBI:83905"/>
        <dbReference type="ChEBI" id="CHEBI:456216"/>
        <dbReference type="EC" id="6.3.2.10"/>
    </reaction>
</comment>
<keyword evidence="5 10" id="KW-0067">ATP-binding</keyword>
<evidence type="ECO:0000256" key="6">
    <source>
        <dbReference type="ARBA" id="ARBA00022960"/>
    </source>
</evidence>
<dbReference type="Pfam" id="PF01225">
    <property type="entry name" value="Mur_ligase"/>
    <property type="match status" value="1"/>
</dbReference>
<comment type="pathway">
    <text evidence="10 11">Cell wall biogenesis; peptidoglycan biosynthesis.</text>
</comment>
<evidence type="ECO:0000256" key="4">
    <source>
        <dbReference type="ARBA" id="ARBA00022741"/>
    </source>
</evidence>
<keyword evidence="3 10" id="KW-0132">Cell division</keyword>
<accession>A0A839UZX6</accession>
<keyword evidence="9 10" id="KW-0961">Cell wall biogenesis/degradation</keyword>
<feature type="domain" description="Mur ligase C-terminal" evidence="13">
    <location>
        <begin position="338"/>
        <end position="443"/>
    </location>
</feature>
<keyword evidence="16" id="KW-1185">Reference proteome</keyword>
<dbReference type="GO" id="GO:0005737">
    <property type="term" value="C:cytoplasm"/>
    <property type="evidence" value="ECO:0007669"/>
    <property type="project" value="UniProtKB-SubCell"/>
</dbReference>
<keyword evidence="7 10" id="KW-0573">Peptidoglycan synthesis</keyword>
<gene>
    <name evidence="10" type="primary">murF</name>
    <name evidence="15" type="ORF">FHR90_001775</name>
</gene>
<dbReference type="SUPFAM" id="SSF53623">
    <property type="entry name" value="MurD-like peptide ligases, catalytic domain"/>
    <property type="match status" value="1"/>
</dbReference>
<evidence type="ECO:0000313" key="15">
    <source>
        <dbReference type="EMBL" id="MBB3173943.1"/>
    </source>
</evidence>
<dbReference type="InterPro" id="IPR051046">
    <property type="entry name" value="MurCDEF_CellWall_CoF430Synth"/>
</dbReference>
<evidence type="ECO:0000256" key="9">
    <source>
        <dbReference type="ARBA" id="ARBA00023316"/>
    </source>
</evidence>
<feature type="binding site" evidence="10">
    <location>
        <begin position="111"/>
        <end position="117"/>
    </location>
    <ligand>
        <name>ATP</name>
        <dbReference type="ChEBI" id="CHEBI:30616"/>
    </ligand>
</feature>
<evidence type="ECO:0000256" key="7">
    <source>
        <dbReference type="ARBA" id="ARBA00022984"/>
    </source>
</evidence>
<dbReference type="GO" id="GO:0005524">
    <property type="term" value="F:ATP binding"/>
    <property type="evidence" value="ECO:0007669"/>
    <property type="project" value="UniProtKB-UniRule"/>
</dbReference>